<dbReference type="Pfam" id="PF10531">
    <property type="entry name" value="SLBB"/>
    <property type="match status" value="1"/>
</dbReference>
<keyword evidence="1" id="KW-0472">Membrane</keyword>
<dbReference type="InterPro" id="IPR019554">
    <property type="entry name" value="Soluble_ligand-bd"/>
</dbReference>
<evidence type="ECO:0000256" key="1">
    <source>
        <dbReference type="SAM" id="Phobius"/>
    </source>
</evidence>
<keyword evidence="1" id="KW-0812">Transmembrane</keyword>
<dbReference type="PANTHER" id="PTHR21180:SF32">
    <property type="entry name" value="ENDONUCLEASE_EXONUCLEASE_PHOSPHATASE FAMILY DOMAIN-CONTAINING PROTEIN 1"/>
    <property type="match status" value="1"/>
</dbReference>
<keyword evidence="1" id="KW-1133">Transmembrane helix</keyword>
<dbReference type="STRING" id="1618436.UV59_C0003G0006"/>
<gene>
    <name evidence="3" type="ORF">UV59_C0003G0006</name>
</gene>
<proteinExistence type="predicted"/>
<dbReference type="InterPro" id="IPR051675">
    <property type="entry name" value="Endo/Exo/Phosphatase_dom_1"/>
</dbReference>
<feature type="transmembrane region" description="Helical" evidence="1">
    <location>
        <begin position="20"/>
        <end position="40"/>
    </location>
</feature>
<protein>
    <submittedName>
        <fullName evidence="3">ComEA family protein/general secretion pathway protein K</fullName>
    </submittedName>
</protein>
<dbReference type="GO" id="GO:0015627">
    <property type="term" value="C:type II protein secretion system complex"/>
    <property type="evidence" value="ECO:0007669"/>
    <property type="project" value="TreeGrafter"/>
</dbReference>
<dbReference type="SUPFAM" id="SSF81585">
    <property type="entry name" value="PsbU/PolX domain-like"/>
    <property type="match status" value="1"/>
</dbReference>
<name>A0A0G1ESG6_9BACT</name>
<dbReference type="Gene3D" id="3.10.560.10">
    <property type="entry name" value="Outer membrane lipoprotein wza domain like"/>
    <property type="match status" value="1"/>
</dbReference>
<organism evidence="3 4">
    <name type="scientific">Candidatus Gottesmanbacteria bacterium GW2011_GWA1_43_11</name>
    <dbReference type="NCBI Taxonomy" id="1618436"/>
    <lineage>
        <taxon>Bacteria</taxon>
        <taxon>Candidatus Gottesmaniibacteriota</taxon>
    </lineage>
</organism>
<sequence length="207" mass="22394">MAEEEAPGQVAIWEQYKLPFLILAFGLLILIVGLRIFLYYHSKPQLSFSASESTASAQMATSVTVDISGAVEKPGLYTLPSDSRVQDALDKAGGLSSQADQEWVGRQLNLAQKLTDGSKLYIPKKNEIRSTKAETPQVAGTVVTATGTSVNINTASEKELESLPGIGEVTAAKIISNRPYQSVDELLSKKILNKTTFEKNKGVLVTY</sequence>
<evidence type="ECO:0000313" key="4">
    <source>
        <dbReference type="Proteomes" id="UP000034543"/>
    </source>
</evidence>
<comment type="caution">
    <text evidence="3">The sequence shown here is derived from an EMBL/GenBank/DDBJ whole genome shotgun (WGS) entry which is preliminary data.</text>
</comment>
<dbReference type="Proteomes" id="UP000034543">
    <property type="component" value="Unassembled WGS sequence"/>
</dbReference>
<dbReference type="EMBL" id="LCFB01000003">
    <property type="protein sequence ID" value="KKS86011.1"/>
    <property type="molecule type" value="Genomic_DNA"/>
</dbReference>
<feature type="domain" description="Soluble ligand binding" evidence="2">
    <location>
        <begin position="65"/>
        <end position="118"/>
    </location>
</feature>
<evidence type="ECO:0000313" key="3">
    <source>
        <dbReference type="EMBL" id="KKS86011.1"/>
    </source>
</evidence>
<dbReference type="PANTHER" id="PTHR21180">
    <property type="entry name" value="ENDONUCLEASE/EXONUCLEASE/PHOSPHATASE FAMILY DOMAIN-CONTAINING PROTEIN 1"/>
    <property type="match status" value="1"/>
</dbReference>
<dbReference type="AlphaFoldDB" id="A0A0G1ESG6"/>
<dbReference type="GO" id="GO:0015628">
    <property type="term" value="P:protein secretion by the type II secretion system"/>
    <property type="evidence" value="ECO:0007669"/>
    <property type="project" value="TreeGrafter"/>
</dbReference>
<dbReference type="Pfam" id="PF12836">
    <property type="entry name" value="HHH_3"/>
    <property type="match status" value="1"/>
</dbReference>
<evidence type="ECO:0000259" key="2">
    <source>
        <dbReference type="Pfam" id="PF10531"/>
    </source>
</evidence>
<accession>A0A0G1ESG6</accession>
<dbReference type="Gene3D" id="1.10.150.320">
    <property type="entry name" value="Photosystem II 12 kDa extrinsic protein"/>
    <property type="match status" value="1"/>
</dbReference>
<reference evidence="3 4" key="1">
    <citation type="journal article" date="2015" name="Nature">
        <title>rRNA introns, odd ribosomes, and small enigmatic genomes across a large radiation of phyla.</title>
        <authorList>
            <person name="Brown C.T."/>
            <person name="Hug L.A."/>
            <person name="Thomas B.C."/>
            <person name="Sharon I."/>
            <person name="Castelle C.J."/>
            <person name="Singh A."/>
            <person name="Wilkins M.J."/>
            <person name="Williams K.H."/>
            <person name="Banfield J.F."/>
        </authorList>
    </citation>
    <scope>NUCLEOTIDE SEQUENCE [LARGE SCALE GENOMIC DNA]</scope>
</reference>